<evidence type="ECO:0000313" key="1">
    <source>
        <dbReference type="EMBL" id="KAJ7321524.1"/>
    </source>
</evidence>
<gene>
    <name evidence="1" type="ORF">DFH08DRAFT_969901</name>
</gene>
<protein>
    <submittedName>
        <fullName evidence="1">Uncharacterized protein</fullName>
    </submittedName>
</protein>
<proteinExistence type="predicted"/>
<dbReference type="InterPro" id="IPR046521">
    <property type="entry name" value="DUF6698"/>
</dbReference>
<dbReference type="Proteomes" id="UP001218218">
    <property type="component" value="Unassembled WGS sequence"/>
</dbReference>
<accession>A0AAD6ZFY0</accession>
<name>A0AAD6ZFY0_9AGAR</name>
<dbReference type="EMBL" id="JARIHO010000050">
    <property type="protein sequence ID" value="KAJ7321524.1"/>
    <property type="molecule type" value="Genomic_DNA"/>
</dbReference>
<comment type="caution">
    <text evidence="1">The sequence shown here is derived from an EMBL/GenBank/DDBJ whole genome shotgun (WGS) entry which is preliminary data.</text>
</comment>
<evidence type="ECO:0000313" key="2">
    <source>
        <dbReference type="Proteomes" id="UP001218218"/>
    </source>
</evidence>
<dbReference type="Pfam" id="PF20414">
    <property type="entry name" value="DUF6698"/>
    <property type="match status" value="1"/>
</dbReference>
<keyword evidence="2" id="KW-1185">Reference proteome</keyword>
<organism evidence="1 2">
    <name type="scientific">Mycena albidolilacea</name>
    <dbReference type="NCBI Taxonomy" id="1033008"/>
    <lineage>
        <taxon>Eukaryota</taxon>
        <taxon>Fungi</taxon>
        <taxon>Dikarya</taxon>
        <taxon>Basidiomycota</taxon>
        <taxon>Agaricomycotina</taxon>
        <taxon>Agaricomycetes</taxon>
        <taxon>Agaricomycetidae</taxon>
        <taxon>Agaricales</taxon>
        <taxon>Marasmiineae</taxon>
        <taxon>Mycenaceae</taxon>
        <taxon>Mycena</taxon>
    </lineage>
</organism>
<dbReference type="AlphaFoldDB" id="A0AAD6ZFY0"/>
<sequence>MPYLMYCDRHVYNPDDIEDGLLESSTLFAVAKHIYQGPSTALKHDGFTRGKAGNAYVAVQARFGISSQDQWGHMDGKFSYCDFYWSIVDLLKGEEGQEIIDRFNIIQHQFLVQEVRPCRRCWPSDFEVLEAQRAAKHARKIAAAAASSAPA</sequence>
<reference evidence="1" key="1">
    <citation type="submission" date="2023-03" db="EMBL/GenBank/DDBJ databases">
        <title>Massive genome expansion in bonnet fungi (Mycena s.s.) driven by repeated elements and novel gene families across ecological guilds.</title>
        <authorList>
            <consortium name="Lawrence Berkeley National Laboratory"/>
            <person name="Harder C.B."/>
            <person name="Miyauchi S."/>
            <person name="Viragh M."/>
            <person name="Kuo A."/>
            <person name="Thoen E."/>
            <person name="Andreopoulos B."/>
            <person name="Lu D."/>
            <person name="Skrede I."/>
            <person name="Drula E."/>
            <person name="Henrissat B."/>
            <person name="Morin E."/>
            <person name="Kohler A."/>
            <person name="Barry K."/>
            <person name="LaButti K."/>
            <person name="Morin E."/>
            <person name="Salamov A."/>
            <person name="Lipzen A."/>
            <person name="Mereny Z."/>
            <person name="Hegedus B."/>
            <person name="Baldrian P."/>
            <person name="Stursova M."/>
            <person name="Weitz H."/>
            <person name="Taylor A."/>
            <person name="Grigoriev I.V."/>
            <person name="Nagy L.G."/>
            <person name="Martin F."/>
            <person name="Kauserud H."/>
        </authorList>
    </citation>
    <scope>NUCLEOTIDE SEQUENCE</scope>
    <source>
        <strain evidence="1">CBHHK002</strain>
    </source>
</reference>